<dbReference type="OrthoDB" id="2421129at2759"/>
<gene>
    <name evidence="5" type="ORF">VFPPC_03454</name>
</gene>
<dbReference type="InterPro" id="IPR001680">
    <property type="entry name" value="WD40_rpt"/>
</dbReference>
<keyword evidence="6" id="KW-1185">Reference proteome</keyword>
<dbReference type="CDD" id="cd00200">
    <property type="entry name" value="WD40"/>
    <property type="match status" value="1"/>
</dbReference>
<feature type="repeat" description="WD" evidence="3">
    <location>
        <begin position="81"/>
        <end position="112"/>
    </location>
</feature>
<dbReference type="InterPro" id="IPR019775">
    <property type="entry name" value="WD40_repeat_CS"/>
</dbReference>
<feature type="region of interest" description="Disordered" evidence="4">
    <location>
        <begin position="582"/>
        <end position="763"/>
    </location>
</feature>
<dbReference type="STRING" id="1380566.A0A179G198"/>
<dbReference type="CDD" id="cd17041">
    <property type="entry name" value="Ubl_WDR48"/>
    <property type="match status" value="1"/>
</dbReference>
<reference evidence="5 6" key="1">
    <citation type="journal article" date="2016" name="PLoS Pathog.">
        <title>Biosynthesis of antibiotic leucinostatins in bio-control fungus Purpureocillium lilacinum and their inhibition on phytophthora revealed by genome mining.</title>
        <authorList>
            <person name="Wang G."/>
            <person name="Liu Z."/>
            <person name="Lin R."/>
            <person name="Li E."/>
            <person name="Mao Z."/>
            <person name="Ling J."/>
            <person name="Yang Y."/>
            <person name="Yin W.B."/>
            <person name="Xie B."/>
        </authorList>
    </citation>
    <scope>NUCLEOTIDE SEQUENCE [LARGE SCALE GENOMIC DNA]</scope>
    <source>
        <strain evidence="5">170</strain>
    </source>
</reference>
<feature type="compositionally biased region" description="Low complexity" evidence="4">
    <location>
        <begin position="978"/>
        <end position="1011"/>
    </location>
</feature>
<organism evidence="5 6">
    <name type="scientific">Pochonia chlamydosporia 170</name>
    <dbReference type="NCBI Taxonomy" id="1380566"/>
    <lineage>
        <taxon>Eukaryota</taxon>
        <taxon>Fungi</taxon>
        <taxon>Dikarya</taxon>
        <taxon>Ascomycota</taxon>
        <taxon>Pezizomycotina</taxon>
        <taxon>Sordariomycetes</taxon>
        <taxon>Hypocreomycetidae</taxon>
        <taxon>Hypocreales</taxon>
        <taxon>Clavicipitaceae</taxon>
        <taxon>Pochonia</taxon>
    </lineage>
</organism>
<evidence type="ECO:0000256" key="4">
    <source>
        <dbReference type="SAM" id="MobiDB-lite"/>
    </source>
</evidence>
<feature type="compositionally biased region" description="Low complexity" evidence="4">
    <location>
        <begin position="631"/>
        <end position="645"/>
    </location>
</feature>
<dbReference type="SMART" id="SM00320">
    <property type="entry name" value="WD40"/>
    <property type="match status" value="6"/>
</dbReference>
<dbReference type="InterPro" id="IPR021772">
    <property type="entry name" value="WDR48/Bun107"/>
</dbReference>
<dbReference type="KEGG" id="pchm:VFPPC_03454"/>
<dbReference type="Proteomes" id="UP000078397">
    <property type="component" value="Unassembled WGS sequence"/>
</dbReference>
<dbReference type="PANTHER" id="PTHR19862:SF14">
    <property type="entry name" value="WD REPEAT-CONTAINING PROTEIN 48"/>
    <property type="match status" value="1"/>
</dbReference>
<comment type="caution">
    <text evidence="5">The sequence shown here is derived from an EMBL/GenBank/DDBJ whole genome shotgun (WGS) entry which is preliminary data.</text>
</comment>
<dbReference type="GO" id="GO:0000724">
    <property type="term" value="P:double-strand break repair via homologous recombination"/>
    <property type="evidence" value="ECO:0007669"/>
    <property type="project" value="TreeGrafter"/>
</dbReference>
<dbReference type="PANTHER" id="PTHR19862">
    <property type="entry name" value="WD REPEAT-CONTAINING PROTEIN 48"/>
    <property type="match status" value="1"/>
</dbReference>
<evidence type="ECO:0000256" key="3">
    <source>
        <dbReference type="PROSITE-ProRule" id="PRU00221"/>
    </source>
</evidence>
<feature type="repeat" description="WD" evidence="3">
    <location>
        <begin position="20"/>
        <end position="54"/>
    </location>
</feature>
<dbReference type="PROSITE" id="PS00678">
    <property type="entry name" value="WD_REPEATS_1"/>
    <property type="match status" value="2"/>
</dbReference>
<dbReference type="Gene3D" id="2.130.10.10">
    <property type="entry name" value="YVTN repeat-like/Quinoprotein amine dehydrogenase"/>
    <property type="match status" value="2"/>
</dbReference>
<evidence type="ECO:0000256" key="1">
    <source>
        <dbReference type="ARBA" id="ARBA00022574"/>
    </source>
</evidence>
<dbReference type="EMBL" id="LSBJ02000002">
    <property type="protein sequence ID" value="OAQ71101.2"/>
    <property type="molecule type" value="Genomic_DNA"/>
</dbReference>
<feature type="compositionally biased region" description="Polar residues" evidence="4">
    <location>
        <begin position="726"/>
        <end position="741"/>
    </location>
</feature>
<evidence type="ECO:0000313" key="5">
    <source>
        <dbReference type="EMBL" id="OAQ71101.2"/>
    </source>
</evidence>
<proteinExistence type="predicted"/>
<dbReference type="InterPro" id="IPR015943">
    <property type="entry name" value="WD40/YVTN_repeat-like_dom_sf"/>
</dbReference>
<keyword evidence="1 3" id="KW-0853">WD repeat</keyword>
<dbReference type="Pfam" id="PF00400">
    <property type="entry name" value="WD40"/>
    <property type="match status" value="4"/>
</dbReference>
<keyword evidence="2" id="KW-0677">Repeat</keyword>
<sequence>MAKKARQRISYVLENAKSSEGGHRLGVNGLAVDTNNGILYSGGRDGIVCAWDLDLDLKSSSSVTDTSLEKKPSRSKFRAQVQPHTHWINDITLAQNNTALVSASSDLTVKVWRPYSEEDNTRTIAIGEHADYVKCVETPPADMNANWLASAGLDRKICLWDLNGAGKTLEVDVRGEEIPEKGSVYALAVGRGLMACGGPEKIVRLHDPRTGDKVSKLVGHLDIIRSILIDDSGDTILSASADKTIKMWSVKGGRCMYTFTMHDESIWSLFSEDPSLGVFYSADRSGLVAKTDVRGSIEDIDNGLSLAVAEEHCGVCKVVAAGGHIWTATNRSSVNRWGDVDTSTDTNLPERFRHQRAASAASNKLRQAAVAPNAQNANTNKKEIAPESILRISNTAVFPTRSTFSSESNNLNETLGRRGSEVVVEQQDPEVKPIHQTPEETIEGQFGLLKHKMLNDRRRVLTLDTAGDVLLWDLLACKPVQSFGKQHLEDVEAVVNTREAVAPWCSVDLSSGNLTVVLEPFNCFDAEIYADELKLDEPIEFREDQRISLGRWILRYLFANLIDEEIKRDESYRQKLNEEVAKNQAATRANAPTSIDIPSANVSNWDKSDQVTTPRANGSQLHQGTPGLGIGLATPGPGVTLPGVPEEAVSSPLSPAEKGDKEDYFASGSAGVSSAPAAESVDAKTSMENGNEKGKDKEKEKDKDKDKAADTTKSPGSTFGKKFRMSFSTKKLGRSSSQATQEKPVVVDEKAEESESSSTNEKEVDDSFFGVIQKIRNDYDKQFADTPEKLIETRVTPSLPNETPVLKLPHGTKIILQEETSGGSANVYQGTVQNVGKDADIIEQKAPMWLGDVLLQNLVPFKEPVKISFVLHPMGDLSALSPADGNNRLNANRMLRVKKILAYVAERIEEMPEEPEPNALPPEEYLELYCNDQLLDPLMSLATIRTHVWKSGNDVVLYYKANGRKEIIPPKPAASMIPADTPGAPGPVGAPATPAESSAAATGTATATAAA</sequence>
<feature type="region of interest" description="Disordered" evidence="4">
    <location>
        <begin position="970"/>
        <end position="1011"/>
    </location>
</feature>
<evidence type="ECO:0000313" key="6">
    <source>
        <dbReference type="Proteomes" id="UP000078397"/>
    </source>
</evidence>
<dbReference type="InterPro" id="IPR036322">
    <property type="entry name" value="WD40_repeat_dom_sf"/>
</dbReference>
<accession>A0A179G198</accession>
<dbReference type="PROSITE" id="PS50294">
    <property type="entry name" value="WD_REPEATS_REGION"/>
    <property type="match status" value="3"/>
</dbReference>
<dbReference type="RefSeq" id="XP_022284619.1">
    <property type="nucleotide sequence ID" value="XM_022428331.1"/>
</dbReference>
<dbReference type="PROSITE" id="PS50082">
    <property type="entry name" value="WD_REPEATS_2"/>
    <property type="match status" value="3"/>
</dbReference>
<name>A0A179G198_METCM</name>
<dbReference type="InterPro" id="IPR051246">
    <property type="entry name" value="WDR48"/>
</dbReference>
<dbReference type="SUPFAM" id="SSF50978">
    <property type="entry name" value="WD40 repeat-like"/>
    <property type="match status" value="1"/>
</dbReference>
<feature type="compositionally biased region" description="Polar residues" evidence="4">
    <location>
        <begin position="584"/>
        <end position="593"/>
    </location>
</feature>
<feature type="compositionally biased region" description="Polar residues" evidence="4">
    <location>
        <begin position="600"/>
        <end position="623"/>
    </location>
</feature>
<feature type="repeat" description="WD" evidence="3">
    <location>
        <begin position="217"/>
        <end position="258"/>
    </location>
</feature>
<feature type="compositionally biased region" description="Low complexity" evidence="4">
    <location>
        <begin position="666"/>
        <end position="680"/>
    </location>
</feature>
<dbReference type="GO" id="GO:0043130">
    <property type="term" value="F:ubiquitin binding"/>
    <property type="evidence" value="ECO:0007669"/>
    <property type="project" value="TreeGrafter"/>
</dbReference>
<dbReference type="AlphaFoldDB" id="A0A179G198"/>
<dbReference type="Pfam" id="PF11816">
    <property type="entry name" value="DUF3337"/>
    <property type="match status" value="1"/>
</dbReference>
<feature type="compositionally biased region" description="Basic and acidic residues" evidence="4">
    <location>
        <begin position="690"/>
        <end position="710"/>
    </location>
</feature>
<protein>
    <submittedName>
        <fullName evidence="5">WD repeat protein</fullName>
    </submittedName>
</protein>
<evidence type="ECO:0000256" key="2">
    <source>
        <dbReference type="ARBA" id="ARBA00022737"/>
    </source>
</evidence>
<dbReference type="GeneID" id="28846947"/>